<dbReference type="GO" id="GO:0016491">
    <property type="term" value="F:oxidoreductase activity"/>
    <property type="evidence" value="ECO:0007669"/>
    <property type="project" value="UniProtKB-KW"/>
</dbReference>
<accession>A0A7R9QW84</accession>
<dbReference type="OrthoDB" id="6411518at2759"/>
<dbReference type="PANTHER" id="PTHR43157:SF31">
    <property type="entry name" value="PHOSPHATIDYLINOSITOL-GLYCAN BIOSYNTHESIS CLASS F PROTEIN"/>
    <property type="match status" value="1"/>
</dbReference>
<dbReference type="Proteomes" id="UP000728032">
    <property type="component" value="Unassembled WGS sequence"/>
</dbReference>
<dbReference type="Pfam" id="PF00106">
    <property type="entry name" value="adh_short"/>
    <property type="match status" value="2"/>
</dbReference>
<dbReference type="EMBL" id="CAJPVJ010016572">
    <property type="protein sequence ID" value="CAG2176282.1"/>
    <property type="molecule type" value="Genomic_DNA"/>
</dbReference>
<keyword evidence="1" id="KW-0560">Oxidoreductase</keyword>
<dbReference type="SUPFAM" id="SSF51735">
    <property type="entry name" value="NAD(P)-binding Rossmann-fold domains"/>
    <property type="match status" value="1"/>
</dbReference>
<dbReference type="PANTHER" id="PTHR43157">
    <property type="entry name" value="PHOSPHATIDYLINOSITOL-GLYCAN BIOSYNTHESIS CLASS F PROTEIN-RELATED"/>
    <property type="match status" value="1"/>
</dbReference>
<name>A0A7R9QW84_9ACAR</name>
<reference evidence="2" key="1">
    <citation type="submission" date="2020-11" db="EMBL/GenBank/DDBJ databases">
        <authorList>
            <person name="Tran Van P."/>
        </authorList>
    </citation>
    <scope>NUCLEOTIDE SEQUENCE</scope>
</reference>
<sequence length="279" mass="31402">EKVGMTLAIIKELAQNLLGLRNKYSGNTRLDGQVVVITGANQGIGKETAYQLSLRGAKIIIGCRDELRAENAIKEIVSRNPNANIIHIKLDLSSLHEYCLGHYLLTLQLLPLLRKAPKARIINVSSSVYASGKINFENINLRNGAFEMWTAYSQSKLANVLFTRELAKRLGDTTINAYSLHPGIINTEWYRHIESPVGKFIAKNFTKMFAISIERGTQTTLYCALEESLDNESGFYYDNCLLVDNMYANATDDKSAEKLWELSADLVKLEDKYRLPKHI</sequence>
<evidence type="ECO:0008006" key="4">
    <source>
        <dbReference type="Google" id="ProtNLM"/>
    </source>
</evidence>
<dbReference type="Gene3D" id="3.40.50.720">
    <property type="entry name" value="NAD(P)-binding Rossmann-like Domain"/>
    <property type="match status" value="2"/>
</dbReference>
<dbReference type="InterPro" id="IPR036291">
    <property type="entry name" value="NAD(P)-bd_dom_sf"/>
</dbReference>
<proteinExistence type="predicted"/>
<dbReference type="InterPro" id="IPR002347">
    <property type="entry name" value="SDR_fam"/>
</dbReference>
<dbReference type="AlphaFoldDB" id="A0A7R9QW84"/>
<feature type="non-terminal residue" evidence="2">
    <location>
        <position position="1"/>
    </location>
</feature>
<dbReference type="EMBL" id="OC931397">
    <property type="protein sequence ID" value="CAD7659120.1"/>
    <property type="molecule type" value="Genomic_DNA"/>
</dbReference>
<evidence type="ECO:0000313" key="3">
    <source>
        <dbReference type="Proteomes" id="UP000728032"/>
    </source>
</evidence>
<dbReference type="PRINTS" id="PR00081">
    <property type="entry name" value="GDHRDH"/>
</dbReference>
<protein>
    <recommendedName>
        <fullName evidence="4">Retinol dehydrogenase 11</fullName>
    </recommendedName>
</protein>
<evidence type="ECO:0000256" key="1">
    <source>
        <dbReference type="ARBA" id="ARBA00023002"/>
    </source>
</evidence>
<organism evidence="2">
    <name type="scientific">Oppiella nova</name>
    <dbReference type="NCBI Taxonomy" id="334625"/>
    <lineage>
        <taxon>Eukaryota</taxon>
        <taxon>Metazoa</taxon>
        <taxon>Ecdysozoa</taxon>
        <taxon>Arthropoda</taxon>
        <taxon>Chelicerata</taxon>
        <taxon>Arachnida</taxon>
        <taxon>Acari</taxon>
        <taxon>Acariformes</taxon>
        <taxon>Sarcoptiformes</taxon>
        <taxon>Oribatida</taxon>
        <taxon>Brachypylina</taxon>
        <taxon>Oppioidea</taxon>
        <taxon>Oppiidae</taxon>
        <taxon>Oppiella</taxon>
    </lineage>
</organism>
<keyword evidence="3" id="KW-1185">Reference proteome</keyword>
<gene>
    <name evidence="2" type="ORF">ONB1V03_LOCUS15716</name>
</gene>
<evidence type="ECO:0000313" key="2">
    <source>
        <dbReference type="EMBL" id="CAD7659120.1"/>
    </source>
</evidence>